<organism evidence="2 3">
    <name type="scientific">Toxoplasma gondii TgCatPRC2</name>
    <dbReference type="NCBI Taxonomy" id="1130821"/>
    <lineage>
        <taxon>Eukaryota</taxon>
        <taxon>Sar</taxon>
        <taxon>Alveolata</taxon>
        <taxon>Apicomplexa</taxon>
        <taxon>Conoidasida</taxon>
        <taxon>Coccidia</taxon>
        <taxon>Eucoccidiorida</taxon>
        <taxon>Eimeriorina</taxon>
        <taxon>Sarcocystidae</taxon>
        <taxon>Toxoplasma</taxon>
    </lineage>
</organism>
<dbReference type="AlphaFoldDB" id="A0A151HSN3"/>
<proteinExistence type="predicted"/>
<sequence length="1208" mass="134957">REALPLFSFSLQGHVCRLAGCSVDLLDEESLLNLLLHVQQNLSHTHFSQPISSVLLHPLCVHDSPGLCSSPRERDGTDGQVEGRRGGESRGKETPERGSEAARRAEDPRRTEDEQRARRRGQESTATVTGERELKTTKFLPSFLSAGDGYLSEELTRLAVTVLREKKLSDNFLSCCNFQDFDDTEDFLATLLRRLDPFSPFATALRAFFQVYVHLAAVEALLSDTRLHTVRRAGGPIFCGCSRSFASTSVHSNARAQKKMRSDSGQRKAEKESEAQERDERRKAEGLRSAEREERQRRDCGEKFRFEWRLPVKIQEWGNAVGRLLPEHPFPLRQLHSRLHASSAAGASQLRLPRQRTLQEDWDAFLLSTRTSASRSFCGEDQQSFRRLFPFLVLPRGRNKDASVSSLSCSLSTSSNDAVLEPRGPQHPPCCQNSSSSSFSSASSFSSSYYSPITSASFSPPCSSASPASFMSSSPSSALPSPSSLSASSCLSSASSASCSAAASLELHSWIDPHLADPLAQASLRGLRGKPPSVSPRGAAENVAERGRQGDGARAADGPSASRRACSGDSQGTSPSVSCRERTEGGEESDRASGGDGDGDAAEKCGERASKAPTKKDVFDLLGIPLVGPDREPVRVYVHPVRPASCRRPQAAAVSECSKETESAKQAFQVSGASRLELCMRRQKRVRSSRAAEERLDQDRSEAAGAREERKKEEERECEEREAGCEGDRTGDASTCRRMWGEAFLLSVSVADRRVEKHCCKSSPSSSLLAAPRVSPPLFRGETGEAREQETHAGGQRGDGLRRNSKQRRVTLEAKVVFIHDLKRFGKSLSAAGRQSSRTRLEATELQESKEAQVRQRELHSALEVDKFQQSSDAASEQQRHNSQWHTSLAPAHEREAKRKREEEEEEKLQRRSILEWKENVVHWFPASRVSRLDAPLILTSPKRKNVVCARRGEEEEGEKEEEQEEEEQEEEEEGIDLRDIVVASEGRLLMAVEVEFLEVLGDALRQWPDTAVEAPFSDARTLEWSPESHVFLQTTRQLIASKKRTEGVSHRKRLSRWRYALPKNIDSLRPRFFPPVSSVSKKRTPEARERLVSRLGSQKRNVVRTFKFSVTMSLVFQKAHSSNSCAFPPATSSFRDSPDKQRQRGRERWRVREKRKRQTARPREREAFSFSRVVRVPASVQQRRSKLKDVQKGRKTRVVGSVKFFKH</sequence>
<feature type="region of interest" description="Disordered" evidence="1">
    <location>
        <begin position="948"/>
        <end position="976"/>
    </location>
</feature>
<feature type="region of interest" description="Disordered" evidence="1">
    <location>
        <begin position="1124"/>
        <end position="1168"/>
    </location>
</feature>
<feature type="compositionally biased region" description="Polar residues" evidence="1">
    <location>
        <begin position="1124"/>
        <end position="1136"/>
    </location>
</feature>
<name>A0A151HSN3_TOXGO</name>
<comment type="caution">
    <text evidence="2">The sequence shown here is derived from an EMBL/GenBank/DDBJ whole genome shotgun (WGS) entry which is preliminary data.</text>
</comment>
<keyword evidence="2" id="KW-0067">ATP-binding</keyword>
<feature type="compositionally biased region" description="Polar residues" evidence="1">
    <location>
        <begin position="868"/>
        <end position="887"/>
    </location>
</feature>
<feature type="compositionally biased region" description="Basic and acidic residues" evidence="1">
    <location>
        <begin position="1137"/>
        <end position="1151"/>
    </location>
</feature>
<feature type="compositionally biased region" description="Acidic residues" evidence="1">
    <location>
        <begin position="955"/>
        <end position="975"/>
    </location>
</feature>
<feature type="region of interest" description="Disordered" evidence="1">
    <location>
        <begin position="829"/>
        <end position="905"/>
    </location>
</feature>
<feature type="non-terminal residue" evidence="2">
    <location>
        <position position="1"/>
    </location>
</feature>
<keyword evidence="2" id="KW-0347">Helicase</keyword>
<feature type="compositionally biased region" description="Low complexity" evidence="1">
    <location>
        <begin position="762"/>
        <end position="778"/>
    </location>
</feature>
<feature type="region of interest" description="Disordered" evidence="1">
    <location>
        <begin position="252"/>
        <end position="294"/>
    </location>
</feature>
<feature type="compositionally biased region" description="Basic residues" evidence="1">
    <location>
        <begin position="1152"/>
        <end position="1161"/>
    </location>
</feature>
<feature type="region of interest" description="Disordered" evidence="1">
    <location>
        <begin position="66"/>
        <end position="131"/>
    </location>
</feature>
<feature type="compositionally biased region" description="Basic and acidic residues" evidence="1">
    <location>
        <begin position="579"/>
        <end position="593"/>
    </location>
</feature>
<evidence type="ECO:0000313" key="3">
    <source>
        <dbReference type="Proteomes" id="UP000075225"/>
    </source>
</evidence>
<feature type="compositionally biased region" description="Basic and acidic residues" evidence="1">
    <location>
        <begin position="782"/>
        <end position="791"/>
    </location>
</feature>
<evidence type="ECO:0000313" key="2">
    <source>
        <dbReference type="EMBL" id="KYK72234.1"/>
    </source>
</evidence>
<gene>
    <name evidence="2" type="ORF">TGPRC2_242055B</name>
</gene>
<reference evidence="3" key="1">
    <citation type="submission" date="2016-03" db="EMBL/GenBank/DDBJ databases">
        <authorList>
            <person name="Sibley D."/>
            <person name="Venepally P."/>
            <person name="Karamycheva S."/>
            <person name="Hadjithomas M."/>
            <person name="Khan A."/>
            <person name="Brunk B."/>
            <person name="Roos D."/>
            <person name="Caler E."/>
            <person name="Lorenzi H."/>
        </authorList>
    </citation>
    <scope>NUCLEOTIDE SEQUENCE [LARGE SCALE GENOMIC DNA]</scope>
    <source>
        <strain evidence="3">TgCatPRC2</strain>
    </source>
</reference>
<feature type="region of interest" description="Disordered" evidence="1">
    <location>
        <begin position="687"/>
        <end position="732"/>
    </location>
</feature>
<feature type="compositionally biased region" description="Basic and acidic residues" evidence="1">
    <location>
        <begin position="892"/>
        <end position="905"/>
    </location>
</feature>
<feature type="compositionally biased region" description="Basic and acidic residues" evidence="1">
    <location>
        <begin position="839"/>
        <end position="867"/>
    </location>
</feature>
<keyword evidence="2" id="KW-0547">Nucleotide-binding</keyword>
<dbReference type="GO" id="GO:0004386">
    <property type="term" value="F:helicase activity"/>
    <property type="evidence" value="ECO:0007669"/>
    <property type="project" value="UniProtKB-KW"/>
</dbReference>
<feature type="compositionally biased region" description="Basic and acidic residues" evidence="1">
    <location>
        <begin position="601"/>
        <end position="614"/>
    </location>
</feature>
<feature type="compositionally biased region" description="Polar residues" evidence="1">
    <location>
        <begin position="568"/>
        <end position="577"/>
    </location>
</feature>
<feature type="region of interest" description="Disordered" evidence="1">
    <location>
        <begin position="526"/>
        <end position="614"/>
    </location>
</feature>
<dbReference type="EMBL" id="AHZP02000013">
    <property type="protein sequence ID" value="KYK72234.1"/>
    <property type="molecule type" value="Genomic_DNA"/>
</dbReference>
<accession>A0A151HSN3</accession>
<dbReference type="Proteomes" id="UP000075225">
    <property type="component" value="Unassembled WGS sequence"/>
</dbReference>
<feature type="compositionally biased region" description="Basic and acidic residues" evidence="1">
    <location>
        <begin position="260"/>
        <end position="294"/>
    </location>
</feature>
<evidence type="ECO:0000256" key="1">
    <source>
        <dbReference type="SAM" id="MobiDB-lite"/>
    </source>
</evidence>
<feature type="compositionally biased region" description="Basic and acidic residues" evidence="1">
    <location>
        <begin position="690"/>
        <end position="731"/>
    </location>
</feature>
<protein>
    <submittedName>
        <fullName evidence="2">DEAD/DEAH box helicase domain-containing protein</fullName>
    </submittedName>
</protein>
<feature type="region of interest" description="Disordered" evidence="1">
    <location>
        <begin position="761"/>
        <end position="806"/>
    </location>
</feature>
<dbReference type="VEuPathDB" id="ToxoDB:TGPRC2_242055B"/>
<keyword evidence="2" id="KW-0378">Hydrolase</keyword>
<feature type="compositionally biased region" description="Basic and acidic residues" evidence="1">
    <location>
        <begin position="71"/>
        <end position="122"/>
    </location>
</feature>